<dbReference type="EMBL" id="JACMSC010000007">
    <property type="protein sequence ID" value="KAG6516498.1"/>
    <property type="molecule type" value="Genomic_DNA"/>
</dbReference>
<evidence type="ECO:0000256" key="1">
    <source>
        <dbReference type="SAM" id="MobiDB-lite"/>
    </source>
</evidence>
<evidence type="ECO:0000313" key="4">
    <source>
        <dbReference type="Proteomes" id="UP000734854"/>
    </source>
</evidence>
<sequence>MGCTISKRNRRDRRRPPASTLARSQSLPLDRKSNAATGGEARHVVGLASSTLGQDSAVAADEVKHCAEKAAVVEGNADVSTTIAKGKLWSEKMSERIPKTPTETPPNEPEAIDAAVLMAGLEEAATARFSVTTFVDRHSFSFYPIHDSQTVLKSVQSTTIWSTGVTFQSPLLKPAASKIDDNGITAGDFDPEVLSAFRKAMEELSPQHPCLLRSPESRTLFYQDRIDPKKPNPKPGKAAEQGKVVLYFTSLRGVRKTYEDCVLVRMILKSYGVRVDERDVSMDRGFREELAVLTSEAGEKQRKESLLPAVFANGGYVGGVEEVRRMHEDGQLQGALDGCEMAAPGEGGLPCEGCGDIRFVVCEKCSGSCKVGADVNDSDDHIEFITAMMMHRCKLKREEFV</sequence>
<proteinExistence type="predicted"/>
<dbReference type="InterPro" id="IPR036249">
    <property type="entry name" value="Thioredoxin-like_sf"/>
</dbReference>
<feature type="region of interest" description="Disordered" evidence="1">
    <location>
        <begin position="1"/>
        <end position="38"/>
    </location>
</feature>
<dbReference type="Pfam" id="PF23733">
    <property type="entry name" value="GRXCR1-2_C"/>
    <property type="match status" value="1"/>
</dbReference>
<dbReference type="SUPFAM" id="SSF52833">
    <property type="entry name" value="Thioredoxin-like"/>
    <property type="match status" value="1"/>
</dbReference>
<dbReference type="Pfam" id="PF00462">
    <property type="entry name" value="Glutaredoxin"/>
    <property type="match status" value="1"/>
</dbReference>
<feature type="domain" description="Glutaredoxin" evidence="2">
    <location>
        <begin position="245"/>
        <end position="316"/>
    </location>
</feature>
<evidence type="ECO:0000259" key="2">
    <source>
        <dbReference type="Pfam" id="PF00462"/>
    </source>
</evidence>
<organism evidence="3 4">
    <name type="scientific">Zingiber officinale</name>
    <name type="common">Ginger</name>
    <name type="synonym">Amomum zingiber</name>
    <dbReference type="NCBI Taxonomy" id="94328"/>
    <lineage>
        <taxon>Eukaryota</taxon>
        <taxon>Viridiplantae</taxon>
        <taxon>Streptophyta</taxon>
        <taxon>Embryophyta</taxon>
        <taxon>Tracheophyta</taxon>
        <taxon>Spermatophyta</taxon>
        <taxon>Magnoliopsida</taxon>
        <taxon>Liliopsida</taxon>
        <taxon>Zingiberales</taxon>
        <taxon>Zingiberaceae</taxon>
        <taxon>Zingiber</taxon>
    </lineage>
</organism>
<accession>A0A8J5LKV8</accession>
<dbReference type="Gene3D" id="3.40.30.10">
    <property type="entry name" value="Glutaredoxin"/>
    <property type="match status" value="1"/>
</dbReference>
<reference evidence="3 4" key="1">
    <citation type="submission" date="2020-08" db="EMBL/GenBank/DDBJ databases">
        <title>Plant Genome Project.</title>
        <authorList>
            <person name="Zhang R.-G."/>
        </authorList>
    </citation>
    <scope>NUCLEOTIDE SEQUENCE [LARGE SCALE GENOMIC DNA]</scope>
    <source>
        <tissue evidence="3">Rhizome</tissue>
    </source>
</reference>
<dbReference type="PANTHER" id="PTHR45669:SF30">
    <property type="entry name" value="OS04G0641300 PROTEIN"/>
    <property type="match status" value="1"/>
</dbReference>
<gene>
    <name evidence="3" type="ORF">ZIOFF_026963</name>
</gene>
<keyword evidence="4" id="KW-1185">Reference proteome</keyword>
<dbReference type="PANTHER" id="PTHR45669">
    <property type="entry name" value="GLUTAREDOXIN DOMAIN-CONTAINING CYSTEINE-RICH PROTEIN CG12206-RELATED"/>
    <property type="match status" value="1"/>
</dbReference>
<dbReference type="Proteomes" id="UP000734854">
    <property type="component" value="Unassembled WGS sequence"/>
</dbReference>
<name>A0A8J5LKV8_ZINOF</name>
<dbReference type="PROSITE" id="PS51354">
    <property type="entry name" value="GLUTAREDOXIN_2"/>
    <property type="match status" value="1"/>
</dbReference>
<evidence type="ECO:0000313" key="3">
    <source>
        <dbReference type="EMBL" id="KAG6516498.1"/>
    </source>
</evidence>
<protein>
    <recommendedName>
        <fullName evidence="2">Glutaredoxin domain-containing protein</fullName>
    </recommendedName>
</protein>
<feature type="compositionally biased region" description="Basic residues" evidence="1">
    <location>
        <begin position="7"/>
        <end position="16"/>
    </location>
</feature>
<dbReference type="CDD" id="cd03031">
    <property type="entry name" value="GRX_GRX_like"/>
    <property type="match status" value="1"/>
</dbReference>
<comment type="caution">
    <text evidence="3">The sequence shown here is derived from an EMBL/GenBank/DDBJ whole genome shotgun (WGS) entry which is preliminary data.</text>
</comment>
<dbReference type="AlphaFoldDB" id="A0A8J5LKV8"/>
<dbReference type="InterPro" id="IPR002109">
    <property type="entry name" value="Glutaredoxin"/>
</dbReference>